<sequence length="618" mass="65425">MADTPFAAAIAASIGSLNTDGLSHDQWAEAAVQCSRSFAALGIDDPSVRSAAALGGLIRSRPATTLGHCPVVEAFTAAATADVAANDRDAARVEGRTALRFATHAATLNTRGLPLMLLAGVERDLMACPPDPAVASLGAALENWRAATAAVGRGATDLSVHVAVGIAVTQRALLRRSRDLLAHVEVNPDVPGSVGRLVEGIETSLAAWSSTAERWYAASVAALPHDADRSPVRLLSLAATDLASTLTHQSSPSLQLAALVRSDFGGNVIAGLIATNASRTGNSTVLAAAARLERVADHFTDQRSGPPFQNRTPPPSPSPTTTAAAPLPASGTSPAASQALASLPEDPPVGVPRSSGKTAPDAPVKWLSREDEVELAQRRDAGIIAQAALDGDPAARTLTRDVSDDELQRLATGGRAAVAQLIASMIPAMESTNRWIPRTERPDALQNAAIDIASAAARWDPRKGARWLTFAWNTSWWASTDSRKELDIRPVPVEFTTETLGRPLQEAAPGPEQALLLHLEQAEQQHLLHQIRTLEADTIRPDLLATVLEYHGLNGDSPKTFAEIAQEHDSSTSTMGRRYREAIAALRTSLSIPAVVVERKPWQRPEHTQPRPDTSPHR</sequence>
<feature type="compositionally biased region" description="Low complexity" evidence="1">
    <location>
        <begin position="319"/>
        <end position="344"/>
    </location>
</feature>
<dbReference type="GO" id="GO:0003700">
    <property type="term" value="F:DNA-binding transcription factor activity"/>
    <property type="evidence" value="ECO:0007669"/>
    <property type="project" value="InterPro"/>
</dbReference>
<organism evidence="2 3">
    <name type="scientific">Tessaracoccus antarcticus</name>
    <dbReference type="NCBI Taxonomy" id="2479848"/>
    <lineage>
        <taxon>Bacteria</taxon>
        <taxon>Bacillati</taxon>
        <taxon>Actinomycetota</taxon>
        <taxon>Actinomycetes</taxon>
        <taxon>Propionibacteriales</taxon>
        <taxon>Propionibacteriaceae</taxon>
        <taxon>Tessaracoccus</taxon>
    </lineage>
</organism>
<evidence type="ECO:0000313" key="3">
    <source>
        <dbReference type="Proteomes" id="UP000275256"/>
    </source>
</evidence>
<evidence type="ECO:0008006" key="4">
    <source>
        <dbReference type="Google" id="ProtNLM"/>
    </source>
</evidence>
<dbReference type="GO" id="GO:0006352">
    <property type="term" value="P:DNA-templated transcription initiation"/>
    <property type="evidence" value="ECO:0007669"/>
    <property type="project" value="InterPro"/>
</dbReference>
<protein>
    <recommendedName>
        <fullName evidence="4">Sigma-70 family RNA polymerase sigma factor</fullName>
    </recommendedName>
</protein>
<evidence type="ECO:0000313" key="2">
    <source>
        <dbReference type="EMBL" id="RMB57229.1"/>
    </source>
</evidence>
<dbReference type="SUPFAM" id="SSF88659">
    <property type="entry name" value="Sigma3 and sigma4 domains of RNA polymerase sigma factors"/>
    <property type="match status" value="1"/>
</dbReference>
<dbReference type="EMBL" id="REFW01000007">
    <property type="protein sequence ID" value="RMB57229.1"/>
    <property type="molecule type" value="Genomic_DNA"/>
</dbReference>
<dbReference type="SUPFAM" id="SSF88946">
    <property type="entry name" value="Sigma2 domain of RNA polymerase sigma factors"/>
    <property type="match status" value="1"/>
</dbReference>
<reference evidence="2 3" key="1">
    <citation type="submission" date="2018-10" db="EMBL/GenBank/DDBJ databases">
        <title>Tessaracoccus antarcticuss sp. nov., isolated from sediment.</title>
        <authorList>
            <person name="Zhou L.Y."/>
            <person name="Du Z.J."/>
        </authorList>
    </citation>
    <scope>NUCLEOTIDE SEQUENCE [LARGE SCALE GENOMIC DNA]</scope>
    <source>
        <strain evidence="2 3">JDX10</strain>
    </source>
</reference>
<dbReference type="Proteomes" id="UP000275256">
    <property type="component" value="Unassembled WGS sequence"/>
</dbReference>
<accession>A0A3M0G863</accession>
<keyword evidence="3" id="KW-1185">Reference proteome</keyword>
<feature type="region of interest" description="Disordered" evidence="1">
    <location>
        <begin position="300"/>
        <end position="362"/>
    </location>
</feature>
<comment type="caution">
    <text evidence="2">The sequence shown here is derived from an EMBL/GenBank/DDBJ whole genome shotgun (WGS) entry which is preliminary data.</text>
</comment>
<proteinExistence type="predicted"/>
<dbReference type="AlphaFoldDB" id="A0A3M0G863"/>
<dbReference type="InterPro" id="IPR013325">
    <property type="entry name" value="RNA_pol_sigma_r2"/>
</dbReference>
<gene>
    <name evidence="2" type="ORF">EAX62_15920</name>
</gene>
<name>A0A3M0G863_9ACTN</name>
<feature type="region of interest" description="Disordered" evidence="1">
    <location>
        <begin position="598"/>
        <end position="618"/>
    </location>
</feature>
<dbReference type="InterPro" id="IPR013324">
    <property type="entry name" value="RNA_pol_sigma_r3/r4-like"/>
</dbReference>
<evidence type="ECO:0000256" key="1">
    <source>
        <dbReference type="SAM" id="MobiDB-lite"/>
    </source>
</evidence>